<reference evidence="4" key="1">
    <citation type="journal article" date="2019" name="Int. J. Syst. Evol. Microbiol.">
        <title>The Global Catalogue of Microorganisms (GCM) 10K type strain sequencing project: providing services to taxonomists for standard genome sequencing and annotation.</title>
        <authorList>
            <consortium name="The Broad Institute Genomics Platform"/>
            <consortium name="The Broad Institute Genome Sequencing Center for Infectious Disease"/>
            <person name="Wu L."/>
            <person name="Ma J."/>
        </authorList>
    </citation>
    <scope>NUCLEOTIDE SEQUENCE [LARGE SCALE GENOMIC DNA]</scope>
    <source>
        <strain evidence="4">JCM 17441</strain>
    </source>
</reference>
<dbReference type="SUPFAM" id="SSF50129">
    <property type="entry name" value="GroES-like"/>
    <property type="match status" value="1"/>
</dbReference>
<name>A0ABP8DR68_9ACTN</name>
<keyword evidence="1" id="KW-1133">Transmembrane helix</keyword>
<keyword evidence="1" id="KW-0472">Membrane</keyword>
<dbReference type="InterPro" id="IPR020843">
    <property type="entry name" value="ER"/>
</dbReference>
<dbReference type="Gene3D" id="3.90.180.10">
    <property type="entry name" value="Medium-chain alcohol dehydrogenases, catalytic domain"/>
    <property type="match status" value="1"/>
</dbReference>
<evidence type="ECO:0000256" key="1">
    <source>
        <dbReference type="SAM" id="Phobius"/>
    </source>
</evidence>
<proteinExistence type="predicted"/>
<dbReference type="PANTHER" id="PTHR11695">
    <property type="entry name" value="ALCOHOL DEHYDROGENASE RELATED"/>
    <property type="match status" value="1"/>
</dbReference>
<dbReference type="InterPro" id="IPR013154">
    <property type="entry name" value="ADH-like_N"/>
</dbReference>
<gene>
    <name evidence="3" type="ORF">GCM10022255_096740</name>
</gene>
<feature type="domain" description="Enoyl reductase (ER)" evidence="2">
    <location>
        <begin position="10"/>
        <end position="316"/>
    </location>
</feature>
<evidence type="ECO:0000313" key="3">
    <source>
        <dbReference type="EMBL" id="GAA4261954.1"/>
    </source>
</evidence>
<dbReference type="PANTHER" id="PTHR11695:SF294">
    <property type="entry name" value="RETICULON-4-INTERACTING PROTEIN 1, MITOCHONDRIAL"/>
    <property type="match status" value="1"/>
</dbReference>
<evidence type="ECO:0000313" key="4">
    <source>
        <dbReference type="Proteomes" id="UP001500620"/>
    </source>
</evidence>
<organism evidence="3 4">
    <name type="scientific">Dactylosporangium darangshiense</name>
    <dbReference type="NCBI Taxonomy" id="579108"/>
    <lineage>
        <taxon>Bacteria</taxon>
        <taxon>Bacillati</taxon>
        <taxon>Actinomycetota</taxon>
        <taxon>Actinomycetes</taxon>
        <taxon>Micromonosporales</taxon>
        <taxon>Micromonosporaceae</taxon>
        <taxon>Dactylosporangium</taxon>
    </lineage>
</organism>
<keyword evidence="4" id="KW-1185">Reference proteome</keyword>
<accession>A0ABP8DR68</accession>
<evidence type="ECO:0000259" key="2">
    <source>
        <dbReference type="SMART" id="SM00829"/>
    </source>
</evidence>
<dbReference type="SMART" id="SM00829">
    <property type="entry name" value="PKS_ER"/>
    <property type="match status" value="1"/>
</dbReference>
<dbReference type="InterPro" id="IPR036291">
    <property type="entry name" value="NAD(P)-bd_dom_sf"/>
</dbReference>
<dbReference type="RefSeq" id="WP_345139186.1">
    <property type="nucleotide sequence ID" value="NZ_BAABAT010000049.1"/>
</dbReference>
<dbReference type="Pfam" id="PF08240">
    <property type="entry name" value="ADH_N"/>
    <property type="match status" value="1"/>
</dbReference>
<dbReference type="Gene3D" id="3.40.50.720">
    <property type="entry name" value="NAD(P)-binding Rossmann-like Domain"/>
    <property type="match status" value="1"/>
</dbReference>
<keyword evidence="1" id="KW-0812">Transmembrane</keyword>
<comment type="caution">
    <text evidence="3">The sequence shown here is derived from an EMBL/GenBank/DDBJ whole genome shotgun (WGS) entry which is preliminary data.</text>
</comment>
<sequence>MKAMVRERYGAPLQARELPDPGVGPAGVLVEVRAAGVDQGVWHVVEGLPYAVRLAGFGVRRPKRPVPGLDVAGVVAAVGPQVRGLAVGDEVFGAADGSFAQLAASDERRLARKPARLSFAQAAVVASSGVAALQGLRDAGRLQPGRRVLVLGAAGGVGTFAVQIAVALGAEVTGVCSTAKTDLVRSLGAASVLDYTRGEPAGQWDLVLDTGGARTLTALRRLLTPTGTLVIVGAEGGGRWLQGSDRQLRAGLLGRFGRRRMAGLLSRVAPEPLETLRAMLDDGRVSPVVDRTFPLEQAAEAIAYMRAGQTKGKVALTLSSRL</sequence>
<dbReference type="EMBL" id="BAABAT010000049">
    <property type="protein sequence ID" value="GAA4261954.1"/>
    <property type="molecule type" value="Genomic_DNA"/>
</dbReference>
<dbReference type="SUPFAM" id="SSF51735">
    <property type="entry name" value="NAD(P)-binding Rossmann-fold domains"/>
    <property type="match status" value="1"/>
</dbReference>
<dbReference type="Pfam" id="PF13602">
    <property type="entry name" value="ADH_zinc_N_2"/>
    <property type="match status" value="1"/>
</dbReference>
<dbReference type="InterPro" id="IPR011032">
    <property type="entry name" value="GroES-like_sf"/>
</dbReference>
<protein>
    <submittedName>
        <fullName evidence="3">NAD(P)-dependent alcohol dehydrogenase</fullName>
    </submittedName>
</protein>
<dbReference type="CDD" id="cd08267">
    <property type="entry name" value="MDR1"/>
    <property type="match status" value="1"/>
</dbReference>
<feature type="transmembrane region" description="Helical" evidence="1">
    <location>
        <begin position="148"/>
        <end position="170"/>
    </location>
</feature>
<dbReference type="Proteomes" id="UP001500620">
    <property type="component" value="Unassembled WGS sequence"/>
</dbReference>
<dbReference type="InterPro" id="IPR050700">
    <property type="entry name" value="YIM1/Zinc_Alcohol_DH_Fams"/>
</dbReference>